<dbReference type="InterPro" id="IPR035965">
    <property type="entry name" value="PAS-like_dom_sf"/>
</dbReference>
<evidence type="ECO:0000313" key="1">
    <source>
        <dbReference type="EMBL" id="MDC7691448.1"/>
    </source>
</evidence>
<dbReference type="SUPFAM" id="SSF55785">
    <property type="entry name" value="PYP-like sensor domain (PAS domain)"/>
    <property type="match status" value="1"/>
</dbReference>
<proteinExistence type="predicted"/>
<protein>
    <submittedName>
        <fullName evidence="1">Uncharacterized protein</fullName>
    </submittedName>
</protein>
<evidence type="ECO:0000313" key="2">
    <source>
        <dbReference type="Proteomes" id="UP001221566"/>
    </source>
</evidence>
<comment type="caution">
    <text evidence="1">The sequence shown here is derived from an EMBL/GenBank/DDBJ whole genome shotgun (WGS) entry which is preliminary data.</text>
</comment>
<reference evidence="1 2" key="1">
    <citation type="submission" date="2023-01" db="EMBL/GenBank/DDBJ databases">
        <title>Novel species of the genus Vogesella isolated from rivers.</title>
        <authorList>
            <person name="Lu H."/>
        </authorList>
    </citation>
    <scope>NUCLEOTIDE SEQUENCE [LARGE SCALE GENOMIC DNA]</scope>
    <source>
        <strain evidence="1 2">SH7W</strain>
    </source>
</reference>
<dbReference type="RefSeq" id="WP_272803444.1">
    <property type="nucleotide sequence ID" value="NZ_JAQQKY010000006.1"/>
</dbReference>
<sequence length="56" mass="5972">MTKHKGVILRANPGFISASGSDQDKRIGQPHNIICHPGHLKTCGARWRPITPGGAS</sequence>
<keyword evidence="2" id="KW-1185">Reference proteome</keyword>
<name>A0ABT5I5S5_VOGIN</name>
<organism evidence="1 2">
    <name type="scientific">Vogesella indigofera</name>
    <name type="common">Pseudomonas indigofera</name>
    <dbReference type="NCBI Taxonomy" id="45465"/>
    <lineage>
        <taxon>Bacteria</taxon>
        <taxon>Pseudomonadati</taxon>
        <taxon>Pseudomonadota</taxon>
        <taxon>Betaproteobacteria</taxon>
        <taxon>Neisseriales</taxon>
        <taxon>Chromobacteriaceae</taxon>
        <taxon>Vogesella</taxon>
    </lineage>
</organism>
<accession>A0ABT5I5S5</accession>
<dbReference type="EMBL" id="JAQQKY010000006">
    <property type="protein sequence ID" value="MDC7691448.1"/>
    <property type="molecule type" value="Genomic_DNA"/>
</dbReference>
<dbReference type="Proteomes" id="UP001221566">
    <property type="component" value="Unassembled WGS sequence"/>
</dbReference>
<gene>
    <name evidence="1" type="ORF">PQU93_11720</name>
</gene>